<reference evidence="2" key="1">
    <citation type="journal article" date="2022" name="Front. Genet.">
        <title>Chromosome-Scale Assembly of the Dendrobium nobile Genome Provides Insights Into the Molecular Mechanism of the Biosynthesis of the Medicinal Active Ingredient of Dendrobium.</title>
        <authorList>
            <person name="Xu Q."/>
            <person name="Niu S.-C."/>
            <person name="Li K.-L."/>
            <person name="Zheng P.-J."/>
            <person name="Zhang X.-J."/>
            <person name="Jia Y."/>
            <person name="Liu Y."/>
            <person name="Niu Y.-X."/>
            <person name="Yu L.-H."/>
            <person name="Chen D.-F."/>
            <person name="Zhang G.-Q."/>
        </authorList>
    </citation>
    <scope>NUCLEOTIDE SEQUENCE</scope>
    <source>
        <tissue evidence="2">Leaf</tissue>
    </source>
</reference>
<protein>
    <recommendedName>
        <fullName evidence="1">Reverse transcriptase Ty1/copia-type domain-containing protein</fullName>
    </recommendedName>
</protein>
<evidence type="ECO:0000313" key="3">
    <source>
        <dbReference type="Proteomes" id="UP000829196"/>
    </source>
</evidence>
<dbReference type="AlphaFoldDB" id="A0A8T3B0U3"/>
<dbReference type="OrthoDB" id="411615at2759"/>
<keyword evidence="3" id="KW-1185">Reference proteome</keyword>
<evidence type="ECO:0000259" key="1">
    <source>
        <dbReference type="Pfam" id="PF07727"/>
    </source>
</evidence>
<dbReference type="Pfam" id="PF07727">
    <property type="entry name" value="RVT_2"/>
    <property type="match status" value="1"/>
</dbReference>
<dbReference type="EMBL" id="JAGYWB010000012">
    <property type="protein sequence ID" value="KAI0501552.1"/>
    <property type="molecule type" value="Genomic_DNA"/>
</dbReference>
<organism evidence="2 3">
    <name type="scientific">Dendrobium nobile</name>
    <name type="common">Orchid</name>
    <dbReference type="NCBI Taxonomy" id="94219"/>
    <lineage>
        <taxon>Eukaryota</taxon>
        <taxon>Viridiplantae</taxon>
        <taxon>Streptophyta</taxon>
        <taxon>Embryophyta</taxon>
        <taxon>Tracheophyta</taxon>
        <taxon>Spermatophyta</taxon>
        <taxon>Magnoliopsida</taxon>
        <taxon>Liliopsida</taxon>
        <taxon>Asparagales</taxon>
        <taxon>Orchidaceae</taxon>
        <taxon>Epidendroideae</taxon>
        <taxon>Malaxideae</taxon>
        <taxon>Dendrobiinae</taxon>
        <taxon>Dendrobium</taxon>
    </lineage>
</organism>
<proteinExistence type="predicted"/>
<accession>A0A8T3B0U3</accession>
<name>A0A8T3B0U3_DENNO</name>
<comment type="caution">
    <text evidence="2">The sequence shown here is derived from an EMBL/GenBank/DDBJ whole genome shotgun (WGS) entry which is preliminary data.</text>
</comment>
<feature type="domain" description="Reverse transcriptase Ty1/copia-type" evidence="1">
    <location>
        <begin position="59"/>
        <end position="168"/>
    </location>
</feature>
<dbReference type="InterPro" id="IPR013103">
    <property type="entry name" value="RVT_2"/>
</dbReference>
<evidence type="ECO:0000313" key="2">
    <source>
        <dbReference type="EMBL" id="KAI0501552.1"/>
    </source>
</evidence>
<dbReference type="Proteomes" id="UP000829196">
    <property type="component" value="Unassembled WGS sequence"/>
</dbReference>
<gene>
    <name evidence="2" type="ORF">KFK09_016497</name>
</gene>
<sequence>MQTGAVAPTEGVAFPIIFIANQCAANGKLPSSKYPHWRAAMASEFLALQQQGTWLLPVLGCCWTFKIKRNADGSIARYKARLVAQGNHQEYCLNYIETFSPVAKFPSIRVLLTIVVTHQCPIHQLDVTNVFLHGSLHDTIHMHQPCGFEDTTFPNHVYLLQKSLYDLK</sequence>